<sequence>MFTGVPGSGKTTVLDVMDKRLSHHIRPAVIGEYGFVQEWAGLPENRRFLQVPPPSFVLELYGYRPMSTHVAERLAQSIENTFKIGFEMVMFETARGVGDPLVTYADFVTDIYRNLSRENRTARLVNYEVLADANDIARRMATRFEEDPTATPPGVEKRYLSAEGFPLVYSTQDLRRLPEDIPIVINESLQNGHTKEGIESMVDLEIFPRFQERLQFMVAQESGSFGGRRETR</sequence>
<evidence type="ECO:0000313" key="1">
    <source>
        <dbReference type="EMBL" id="OGY16253.1"/>
    </source>
</evidence>
<accession>A0A1G1VLJ4</accession>
<dbReference type="SUPFAM" id="SSF52540">
    <property type="entry name" value="P-loop containing nucleoside triphosphate hydrolases"/>
    <property type="match status" value="1"/>
</dbReference>
<dbReference type="AlphaFoldDB" id="A0A1G1VLJ4"/>
<dbReference type="Gene3D" id="3.40.50.300">
    <property type="entry name" value="P-loop containing nucleotide triphosphate hydrolases"/>
    <property type="match status" value="1"/>
</dbReference>
<reference evidence="1 2" key="1">
    <citation type="journal article" date="2016" name="Nat. Commun.">
        <title>Thousands of microbial genomes shed light on interconnected biogeochemical processes in an aquifer system.</title>
        <authorList>
            <person name="Anantharaman K."/>
            <person name="Brown C.T."/>
            <person name="Hug L.A."/>
            <person name="Sharon I."/>
            <person name="Castelle C.J."/>
            <person name="Probst A.J."/>
            <person name="Thomas B.C."/>
            <person name="Singh A."/>
            <person name="Wilkins M.J."/>
            <person name="Karaoz U."/>
            <person name="Brodie E.L."/>
            <person name="Williams K.H."/>
            <person name="Hubbard S.S."/>
            <person name="Banfield J.F."/>
        </authorList>
    </citation>
    <scope>NUCLEOTIDE SEQUENCE [LARGE SCALE GENOMIC DNA]</scope>
</reference>
<gene>
    <name evidence="1" type="ORF">A2785_01525</name>
</gene>
<comment type="caution">
    <text evidence="1">The sequence shown here is derived from an EMBL/GenBank/DDBJ whole genome shotgun (WGS) entry which is preliminary data.</text>
</comment>
<name>A0A1G1VLJ4_9BACT</name>
<dbReference type="InterPro" id="IPR027417">
    <property type="entry name" value="P-loop_NTPase"/>
</dbReference>
<dbReference type="Proteomes" id="UP000179069">
    <property type="component" value="Unassembled WGS sequence"/>
</dbReference>
<protein>
    <submittedName>
        <fullName evidence="1">Uncharacterized protein</fullName>
    </submittedName>
</protein>
<dbReference type="EMBL" id="MHCI01000018">
    <property type="protein sequence ID" value="OGY16253.1"/>
    <property type="molecule type" value="Genomic_DNA"/>
</dbReference>
<proteinExistence type="predicted"/>
<evidence type="ECO:0000313" key="2">
    <source>
        <dbReference type="Proteomes" id="UP000179069"/>
    </source>
</evidence>
<organism evidence="1 2">
    <name type="scientific">Candidatus Chisholmbacteria bacterium RIFCSPHIGHO2_01_FULL_49_18</name>
    <dbReference type="NCBI Taxonomy" id="1797590"/>
    <lineage>
        <taxon>Bacteria</taxon>
        <taxon>Candidatus Chisholmiibacteriota</taxon>
    </lineage>
</organism>